<dbReference type="InterPro" id="IPR036691">
    <property type="entry name" value="Endo/exonu/phosph_ase_sf"/>
</dbReference>
<dbReference type="SUPFAM" id="SSF56219">
    <property type="entry name" value="DNase I-like"/>
    <property type="match status" value="1"/>
</dbReference>
<evidence type="ECO:0000256" key="1">
    <source>
        <dbReference type="SAM" id="Coils"/>
    </source>
</evidence>
<dbReference type="Proteomes" id="UP000829196">
    <property type="component" value="Unassembled WGS sequence"/>
</dbReference>
<name>A0A8T3CAW3_DENNO</name>
<evidence type="ECO:0000313" key="2">
    <source>
        <dbReference type="EMBL" id="KAI0529359.1"/>
    </source>
</evidence>
<protein>
    <recommendedName>
        <fullName evidence="4">Reverse transcriptase</fullName>
    </recommendedName>
</protein>
<dbReference type="PANTHER" id="PTHR33710:SF77">
    <property type="entry name" value="DNASE I-LIKE SUPERFAMILY PROTEIN"/>
    <property type="match status" value="1"/>
</dbReference>
<sequence>METKVSNFSRKDIDCFIGKDWEYWHHPAIGSSGGILVLWNMKLVSFMVKDTSSQAIIGDLLIPTLGTWRIATIYGSRTCVDRGKLWKQLEDWMEDSTPSIIGGDYNCILSKEDKRGGKRFLFSKGPKEMKSFMVNYDFHDIGYIGPRFTLCNNKEGTSRIWERLDRCLLNSSAIQKVPLAITKHLARIASDHSPILLKLDTELRIKSKIIRFEDTWRSYPACKSIVNYAWKKKDVGNESEILQKKTNRTLKALFFWSRNKCKNLKNLKEKLKEEIEELQKKEALGEDWNEEDLKLLRFKVHEFNVTLRRLSTWWNQRAKAIWHEEGDMNSKLFHNFATARNSGNRINQIKDETNELVVDEDQIQKVFFDFFEKKWQFKECKLTDWPTVLQNQKIMVDDNSMLNEAFTVEDLKSSVFQQGNNKSPGIDGITSSFYKSFWSIVWDTLWNAVNNFFLTGRMCREWKDTLIILIA</sequence>
<feature type="coiled-coil region" evidence="1">
    <location>
        <begin position="257"/>
        <end position="291"/>
    </location>
</feature>
<comment type="caution">
    <text evidence="2">The sequence shown here is derived from an EMBL/GenBank/DDBJ whole genome shotgun (WGS) entry which is preliminary data.</text>
</comment>
<accession>A0A8T3CAW3</accession>
<keyword evidence="1" id="KW-0175">Coiled coil</keyword>
<dbReference type="PANTHER" id="PTHR33710">
    <property type="entry name" value="BNAC02G09200D PROTEIN"/>
    <property type="match status" value="1"/>
</dbReference>
<dbReference type="AlphaFoldDB" id="A0A8T3CAW3"/>
<evidence type="ECO:0008006" key="4">
    <source>
        <dbReference type="Google" id="ProtNLM"/>
    </source>
</evidence>
<evidence type="ECO:0000313" key="3">
    <source>
        <dbReference type="Proteomes" id="UP000829196"/>
    </source>
</evidence>
<dbReference type="OrthoDB" id="682716at2759"/>
<dbReference type="EMBL" id="JAGYWB010000002">
    <property type="protein sequence ID" value="KAI0529359.1"/>
    <property type="molecule type" value="Genomic_DNA"/>
</dbReference>
<reference evidence="2" key="1">
    <citation type="journal article" date="2022" name="Front. Genet.">
        <title>Chromosome-Scale Assembly of the Dendrobium nobile Genome Provides Insights Into the Molecular Mechanism of the Biosynthesis of the Medicinal Active Ingredient of Dendrobium.</title>
        <authorList>
            <person name="Xu Q."/>
            <person name="Niu S.-C."/>
            <person name="Li K.-L."/>
            <person name="Zheng P.-J."/>
            <person name="Zhang X.-J."/>
            <person name="Jia Y."/>
            <person name="Liu Y."/>
            <person name="Niu Y.-X."/>
            <person name="Yu L.-H."/>
            <person name="Chen D.-F."/>
            <person name="Zhang G.-Q."/>
        </authorList>
    </citation>
    <scope>NUCLEOTIDE SEQUENCE</scope>
    <source>
        <tissue evidence="2">Leaf</tissue>
    </source>
</reference>
<gene>
    <name evidence="2" type="ORF">KFK09_001907</name>
</gene>
<keyword evidence="3" id="KW-1185">Reference proteome</keyword>
<organism evidence="2 3">
    <name type="scientific">Dendrobium nobile</name>
    <name type="common">Orchid</name>
    <dbReference type="NCBI Taxonomy" id="94219"/>
    <lineage>
        <taxon>Eukaryota</taxon>
        <taxon>Viridiplantae</taxon>
        <taxon>Streptophyta</taxon>
        <taxon>Embryophyta</taxon>
        <taxon>Tracheophyta</taxon>
        <taxon>Spermatophyta</taxon>
        <taxon>Magnoliopsida</taxon>
        <taxon>Liliopsida</taxon>
        <taxon>Asparagales</taxon>
        <taxon>Orchidaceae</taxon>
        <taxon>Epidendroideae</taxon>
        <taxon>Malaxideae</taxon>
        <taxon>Dendrobiinae</taxon>
        <taxon>Dendrobium</taxon>
    </lineage>
</organism>
<dbReference type="Gene3D" id="3.60.10.10">
    <property type="entry name" value="Endonuclease/exonuclease/phosphatase"/>
    <property type="match status" value="1"/>
</dbReference>
<proteinExistence type="predicted"/>